<dbReference type="GO" id="GO:0008745">
    <property type="term" value="F:N-acetylmuramoyl-L-alanine amidase activity"/>
    <property type="evidence" value="ECO:0007669"/>
    <property type="project" value="UniProtKB-EC"/>
</dbReference>
<organism evidence="5 6">
    <name type="scientific">Candidatus Thiodiazotropha taylori</name>
    <dbReference type="NCBI Taxonomy" id="2792791"/>
    <lineage>
        <taxon>Bacteria</taxon>
        <taxon>Pseudomonadati</taxon>
        <taxon>Pseudomonadota</taxon>
        <taxon>Gammaproteobacteria</taxon>
        <taxon>Chromatiales</taxon>
        <taxon>Sedimenticolaceae</taxon>
        <taxon>Candidatus Thiodiazotropha</taxon>
    </lineage>
</organism>
<dbReference type="PANTHER" id="PTHR30404:SF0">
    <property type="entry name" value="N-ACETYLMURAMOYL-L-ALANINE AMIDASE AMIC"/>
    <property type="match status" value="1"/>
</dbReference>
<dbReference type="InterPro" id="IPR018392">
    <property type="entry name" value="LysM"/>
</dbReference>
<dbReference type="CDD" id="cd00118">
    <property type="entry name" value="LysM"/>
    <property type="match status" value="1"/>
</dbReference>
<evidence type="ECO:0000256" key="2">
    <source>
        <dbReference type="ARBA" id="ARBA00011901"/>
    </source>
</evidence>
<evidence type="ECO:0000313" key="5">
    <source>
        <dbReference type="EMBL" id="MCG7945731.1"/>
    </source>
</evidence>
<evidence type="ECO:0000256" key="1">
    <source>
        <dbReference type="ARBA" id="ARBA00001561"/>
    </source>
</evidence>
<dbReference type="InterPro" id="IPR050695">
    <property type="entry name" value="N-acetylmuramoyl_amidase_3"/>
</dbReference>
<comment type="catalytic activity">
    <reaction evidence="1">
        <text>Hydrolyzes the link between N-acetylmuramoyl residues and L-amino acid residues in certain cell-wall glycopeptides.</text>
        <dbReference type="EC" id="3.5.1.28"/>
    </reaction>
</comment>
<comment type="caution">
    <text evidence="5">The sequence shown here is derived from an EMBL/GenBank/DDBJ whole genome shotgun (WGS) entry which is preliminary data.</text>
</comment>
<dbReference type="Gene3D" id="3.10.350.10">
    <property type="entry name" value="LysM domain"/>
    <property type="match status" value="1"/>
</dbReference>
<dbReference type="InterPro" id="IPR036779">
    <property type="entry name" value="LysM_dom_sf"/>
</dbReference>
<reference evidence="5" key="1">
    <citation type="journal article" date="2021" name="Proc. Natl. Acad. Sci. U.S.A.">
        <title>Global biogeography of chemosynthetic symbionts reveals both localized and globally distributed symbiont groups. .</title>
        <authorList>
            <person name="Osvatic J.T."/>
            <person name="Wilkins L.G.E."/>
            <person name="Leibrecht L."/>
            <person name="Leray M."/>
            <person name="Zauner S."/>
            <person name="Polzin J."/>
            <person name="Camacho Y."/>
            <person name="Gros O."/>
            <person name="van Gils J.A."/>
            <person name="Eisen J.A."/>
            <person name="Petersen J.M."/>
            <person name="Yuen B."/>
        </authorList>
    </citation>
    <scope>NUCLEOTIDE SEQUENCE</scope>
    <source>
        <strain evidence="5">MAGclacostrist064TRANS</strain>
    </source>
</reference>
<dbReference type="Pfam" id="PF01520">
    <property type="entry name" value="Amidase_3"/>
    <property type="match status" value="1"/>
</dbReference>
<dbReference type="PANTHER" id="PTHR30404">
    <property type="entry name" value="N-ACETYLMURAMOYL-L-ALANINE AMIDASE"/>
    <property type="match status" value="1"/>
</dbReference>
<sequence>VVLAIGRKLVKMLNQQKGMRAVLIRDGDYYLGLRKRIAKARAHQADLFVSIHADAFRDPKVRGSSVYTLSRIGASNEAARWLAERENSADLVGGVSLEDKDDMLASVLLDLSQIGTLQASSEAANRVFSELKTLGKTHKRKVQQAGFVVLKSPDIPSMLVETAFISNPDEERRLRDPKHQTKVARALMKGIRDYFKYQPPPGTWLAANQRTRKHVISSGDTLIAIANRYQISVKRLRHVNDLKNDTIRIGQVLQIPPGS</sequence>
<evidence type="ECO:0000256" key="3">
    <source>
        <dbReference type="ARBA" id="ARBA00022801"/>
    </source>
</evidence>
<dbReference type="EC" id="3.5.1.28" evidence="2"/>
<dbReference type="GO" id="GO:0009253">
    <property type="term" value="P:peptidoglycan catabolic process"/>
    <property type="evidence" value="ECO:0007669"/>
    <property type="project" value="InterPro"/>
</dbReference>
<evidence type="ECO:0000259" key="4">
    <source>
        <dbReference type="PROSITE" id="PS51782"/>
    </source>
</evidence>
<feature type="non-terminal residue" evidence="5">
    <location>
        <position position="1"/>
    </location>
</feature>
<gene>
    <name evidence="5" type="ORF">JAZ07_05220</name>
</gene>
<evidence type="ECO:0000313" key="6">
    <source>
        <dbReference type="Proteomes" id="UP000886667"/>
    </source>
</evidence>
<dbReference type="InterPro" id="IPR002508">
    <property type="entry name" value="MurNAc-LAA_cat"/>
</dbReference>
<dbReference type="CDD" id="cd02696">
    <property type="entry name" value="MurNAc-LAA"/>
    <property type="match status" value="1"/>
</dbReference>
<proteinExistence type="predicted"/>
<dbReference type="Proteomes" id="UP000886667">
    <property type="component" value="Unassembled WGS sequence"/>
</dbReference>
<dbReference type="SMART" id="SM00257">
    <property type="entry name" value="LysM"/>
    <property type="match status" value="1"/>
</dbReference>
<dbReference type="SMART" id="SM00646">
    <property type="entry name" value="Ami_3"/>
    <property type="match status" value="1"/>
</dbReference>
<dbReference type="SUPFAM" id="SSF53187">
    <property type="entry name" value="Zn-dependent exopeptidases"/>
    <property type="match status" value="1"/>
</dbReference>
<dbReference type="Pfam" id="PF01476">
    <property type="entry name" value="LysM"/>
    <property type="match status" value="1"/>
</dbReference>
<dbReference type="GO" id="GO:0030288">
    <property type="term" value="C:outer membrane-bounded periplasmic space"/>
    <property type="evidence" value="ECO:0007669"/>
    <property type="project" value="TreeGrafter"/>
</dbReference>
<dbReference type="Gene3D" id="3.40.630.40">
    <property type="entry name" value="Zn-dependent exopeptidases"/>
    <property type="match status" value="1"/>
</dbReference>
<feature type="domain" description="LysM" evidence="4">
    <location>
        <begin position="212"/>
        <end position="255"/>
    </location>
</feature>
<accession>A0A9E4KBC9</accession>
<name>A0A9E4KBC9_9GAMM</name>
<keyword evidence="3 5" id="KW-0378">Hydrolase</keyword>
<dbReference type="EMBL" id="JAEPCM010000158">
    <property type="protein sequence ID" value="MCG7945731.1"/>
    <property type="molecule type" value="Genomic_DNA"/>
</dbReference>
<dbReference type="PROSITE" id="PS51782">
    <property type="entry name" value="LYSM"/>
    <property type="match status" value="1"/>
</dbReference>
<dbReference type="AlphaFoldDB" id="A0A9E4KBC9"/>
<protein>
    <recommendedName>
        <fullName evidence="2">N-acetylmuramoyl-L-alanine amidase</fullName>
        <ecNumber evidence="2">3.5.1.28</ecNumber>
    </recommendedName>
</protein>
<dbReference type="SUPFAM" id="SSF54106">
    <property type="entry name" value="LysM domain"/>
    <property type="match status" value="1"/>
</dbReference>